<feature type="compositionally biased region" description="Polar residues" evidence="13">
    <location>
        <begin position="1476"/>
        <end position="1493"/>
    </location>
</feature>
<dbReference type="Pfam" id="PF00400">
    <property type="entry name" value="WD40"/>
    <property type="match status" value="2"/>
</dbReference>
<feature type="compositionally biased region" description="Low complexity" evidence="13">
    <location>
        <begin position="983"/>
        <end position="996"/>
    </location>
</feature>
<feature type="region of interest" description="Disordered" evidence="13">
    <location>
        <begin position="1619"/>
        <end position="1689"/>
    </location>
</feature>
<dbReference type="InterPro" id="IPR016024">
    <property type="entry name" value="ARM-type_fold"/>
</dbReference>
<feature type="compositionally biased region" description="Polar residues" evidence="13">
    <location>
        <begin position="940"/>
        <end position="954"/>
    </location>
</feature>
<dbReference type="PROSITE" id="PS00108">
    <property type="entry name" value="PROTEIN_KINASE_ST"/>
    <property type="match status" value="1"/>
</dbReference>
<dbReference type="GO" id="GO:0034271">
    <property type="term" value="C:phosphatidylinositol 3-kinase complex, class III, type I"/>
    <property type="evidence" value="ECO:0007669"/>
    <property type="project" value="TreeGrafter"/>
</dbReference>
<dbReference type="InterPro" id="IPR045162">
    <property type="entry name" value="Vps15-like"/>
</dbReference>
<dbReference type="SUPFAM" id="SSF50978">
    <property type="entry name" value="WD40 repeat-like"/>
    <property type="match status" value="1"/>
</dbReference>
<feature type="region of interest" description="Disordered" evidence="13">
    <location>
        <begin position="1565"/>
        <end position="1588"/>
    </location>
</feature>
<accession>A0A292PZV4</accession>
<dbReference type="InterPro" id="IPR008978">
    <property type="entry name" value="HSP20-like_chaperone"/>
</dbReference>
<dbReference type="InterPro" id="IPR055231">
    <property type="entry name" value="2AA_helical"/>
</dbReference>
<feature type="domain" description="CS" evidence="15">
    <location>
        <begin position="1770"/>
        <end position="1859"/>
    </location>
</feature>
<gene>
    <name evidence="17" type="ORF">GSTUAT00002779001</name>
</gene>
<evidence type="ECO:0000256" key="12">
    <source>
        <dbReference type="PROSITE-ProRule" id="PRU00221"/>
    </source>
</evidence>
<evidence type="ECO:0000256" key="11">
    <source>
        <dbReference type="PROSITE-ProRule" id="PRU00103"/>
    </source>
</evidence>
<dbReference type="InterPro" id="IPR001680">
    <property type="entry name" value="WD40_rpt"/>
</dbReference>
<feature type="compositionally biased region" description="Low complexity" evidence="13">
    <location>
        <begin position="1508"/>
        <end position="1518"/>
    </location>
</feature>
<sequence length="1876" mass="208450">MGQNYSALPDRNVGGAGIDIAELSDISYEKSLGTSRFLKTIKAKHADGGLVVIKIFLKPTPSFSLEEYRMKLEREQVALADVPNALSHQRIIETDRAGYLVRQYLYSSLYDRISTRPFLEEIEKRWIAFQLLCGLRDCHARGIHHGDIKTENILVTSWNWIYLSDFAKFKPTQLPQDNPADFSYFFDTSGRRICYVAPERFLDAGEISGDASVTDEMDIFSLGCVIAELFLEGTPLFNLSQLFKYRRDEYDPSQTYLGKIEDPEIRSLVEHMINLDPAKRYSAEQYLDLWRRRAFPEYFYSFLHQYIGFITDPNPGRVSTPEDQGMKTQADDRINRIYHDFDKISFFLGFDTSEEATVLEKRATSRNGIIPVRLDIPNYQRQSSAVRRRPVSTDDGTLIFLSLIASSIRNTSRATARVRACDIFLAFAERITDEAKLDRCLPYLVVLLNDDSIIVRVAAVRTVTQLMELVEVVTPINAHVFPDYILPKLQNFASHSNPLIRATYASCLSSLADSASRFLDMAQALRADGSLPTADPEAEDGSAVGSAFQALFDLSRNDLVVYFQEHSKLLLTDIDSGVRRAFLRSVSRLCVFFGTSKANDVILSHLNTYLNDKDWQLRSAFFETITGVATYVGVTALEEYIMPLMVQSLTDPEEFVVEKVLRSLANMAELGLFQRSKIWELINVVGRFMMHPNIWIRQGAVAFIATASKWLSPADIHCIVNPTVRPFLRADVVNISTLAMLEHLQKPVSRHVFDMAVTWATQSKKGLFWQGAQEQRTFSFGSIGGSLPRAPVYDLQPGGFARVPKNEEDINWIEKLRNLGMGPDDEWKVISLREYIWRMALSKPRLLSNENPPLAKNTISLQDLGITPHTVFFDENQSFFNLNMQTTDAATGNSRPATIADALLDASRTIDNSARRTPSRLLLKRPTGVDITDIMRSRFNSEAGTNRSGSGSPTTPNPAGFDTDSAPVSGLSTPLAVPPVTIAGGSESSTTASSVENGNPLRRRPSTLSLLARNAEASKAAPETSTVSATAFGRVEHPFAKGGDLSLPKATEIVAEPEEFAFRAAHSYEGNDPHILKLLDSMYLQNYPSDILEFGPTIVPVQRRQPIKKSNGRQVGGGIWKPEGVMVAQYGEHAAAINRVIVAPDHNFFLTASDDGTVKIWDSSRLEKNVTFKARQTYKHGATGTVQVKALCFVENTRCFVSGASDGTIHVIKVDFQTTATAVKYGKLRLMRNWQLPEKGESAVWMEHFKAENHSILLIATNLSNIHALDLRTMRILYTLKNPVFHGTPTAFCIDRRHNWLVLGTSHGILDMWDLRFQLRLKAWGLPGSTPIHRIAIHPSKGRGKWIVVAGGTGHGELSVWDCEKTQCREVYRAGGGKDSGKGYEPWNVDDENPEQMLSRFATALNHLEPGGSGGVDRGVRAFAVGLDAYEETHETRAPPGFIVSAGADRKIRFWNCSKVETSMVVSGLDIEESKPTFTSSHPTATLTLNTERPPQPPSGADATGVRSGPSSASGSSSKKNKASVKTPRSTVISLQQQQLLKAHLDSILDLPGHRRVCHSTVRVPTKAVERRSQIRKKNATTTPEHPYSMKARKVLTFDEFLTIPPCSVGRHSVDAPILAPVQTSGPGSQKQKHPEVAPPPEISSDGSEVYGQQPLQQKKALPKVDTASRTPPPEKEKPLEQDDLGVPVPPGARCKRLGCEATYDGGSREDEDEKCVFHPGVPIFHEGSKGYSCCKRRVLEFDQFLKIPGCATDRHLFAGVPKPRDEEELVSCRNDFYQTYTDVIVSIFAKKVDKASAEVHFSERQLDVDLPMPGNKRYKANFPLYGAIDPAGCEYKVLTTKIELKLKKADGLSWPTLRSDEVSSEIIQIGKPATA</sequence>
<dbReference type="FunFam" id="1.25.10.10:FF:000342">
    <property type="entry name" value="Serine/threonine-protein kinase VPS15"/>
    <property type="match status" value="1"/>
</dbReference>
<evidence type="ECO:0000256" key="1">
    <source>
        <dbReference type="ARBA" id="ARBA00012513"/>
    </source>
</evidence>
<dbReference type="PANTHER" id="PTHR17583:SF0">
    <property type="entry name" value="PHOSPHOINOSITIDE 3-KINASE REGULATORY SUBUNIT 4"/>
    <property type="match status" value="1"/>
</dbReference>
<dbReference type="SMART" id="SM00220">
    <property type="entry name" value="S_TKc"/>
    <property type="match status" value="1"/>
</dbReference>
<dbReference type="GO" id="GO:0045324">
    <property type="term" value="P:late endosome to vacuole transport"/>
    <property type="evidence" value="ECO:0007669"/>
    <property type="project" value="InterPro"/>
</dbReference>
<dbReference type="GO" id="GO:0071561">
    <property type="term" value="C:nucleus-vacuole junction"/>
    <property type="evidence" value="ECO:0007669"/>
    <property type="project" value="TreeGrafter"/>
</dbReference>
<dbReference type="GO" id="GO:0005770">
    <property type="term" value="C:late endosome"/>
    <property type="evidence" value="ECO:0007669"/>
    <property type="project" value="TreeGrafter"/>
</dbReference>
<feature type="domain" description="CHORD" evidence="16">
    <location>
        <begin position="1695"/>
        <end position="1756"/>
    </location>
</feature>
<dbReference type="Pfam" id="PF00069">
    <property type="entry name" value="Pkinase"/>
    <property type="match status" value="1"/>
</dbReference>
<keyword evidence="6" id="KW-0677">Repeat</keyword>
<dbReference type="InterPro" id="IPR007052">
    <property type="entry name" value="CS_dom"/>
</dbReference>
<dbReference type="SMART" id="SM00320">
    <property type="entry name" value="WD40"/>
    <property type="match status" value="5"/>
</dbReference>
<keyword evidence="9" id="KW-0862">Zinc</keyword>
<dbReference type="InterPro" id="IPR021133">
    <property type="entry name" value="HEAT_type_2"/>
</dbReference>
<protein>
    <recommendedName>
        <fullName evidence="1">non-specific serine/threonine protein kinase</fullName>
        <ecNumber evidence="1">2.7.11.1</ecNumber>
    </recommendedName>
</protein>
<dbReference type="GO" id="GO:0005524">
    <property type="term" value="F:ATP binding"/>
    <property type="evidence" value="ECO:0007669"/>
    <property type="project" value="UniProtKB-KW"/>
</dbReference>
<dbReference type="Gene3D" id="2.60.40.790">
    <property type="match status" value="1"/>
</dbReference>
<keyword evidence="5" id="KW-0479">Metal-binding</keyword>
<dbReference type="InterPro" id="IPR011989">
    <property type="entry name" value="ARM-like"/>
</dbReference>
<evidence type="ECO:0000256" key="5">
    <source>
        <dbReference type="ARBA" id="ARBA00022723"/>
    </source>
</evidence>
<dbReference type="Gene3D" id="1.10.510.10">
    <property type="entry name" value="Transferase(Phosphotransferase) domain 1"/>
    <property type="match status" value="1"/>
</dbReference>
<evidence type="ECO:0000256" key="2">
    <source>
        <dbReference type="ARBA" id="ARBA00022527"/>
    </source>
</evidence>
<keyword evidence="8" id="KW-0418">Kinase</keyword>
<dbReference type="Gene3D" id="4.10.1130.20">
    <property type="match status" value="1"/>
</dbReference>
<feature type="region of interest" description="Disordered" evidence="13">
    <location>
        <begin position="940"/>
        <end position="1004"/>
    </location>
</feature>
<evidence type="ECO:0000256" key="4">
    <source>
        <dbReference type="ARBA" id="ARBA00022679"/>
    </source>
</evidence>
<keyword evidence="3 12" id="KW-0853">WD repeat</keyword>
<dbReference type="PROSITE" id="PS50011">
    <property type="entry name" value="PROTEIN_KINASE_DOM"/>
    <property type="match status" value="1"/>
</dbReference>
<dbReference type="Pfam" id="PF22956">
    <property type="entry name" value="VPS15-like_hel"/>
    <property type="match status" value="1"/>
</dbReference>
<keyword evidence="10" id="KW-0067">ATP-binding</keyword>
<feature type="region of interest" description="Disordered" evidence="13">
    <location>
        <begin position="1474"/>
        <end position="1530"/>
    </location>
</feature>
<dbReference type="PANTHER" id="PTHR17583">
    <property type="entry name" value="PHOSPHOINOSITIDE 3-KINASE REGULATORY SUBUNIT 4"/>
    <property type="match status" value="1"/>
</dbReference>
<evidence type="ECO:0000256" key="7">
    <source>
        <dbReference type="ARBA" id="ARBA00022741"/>
    </source>
</evidence>
<feature type="repeat" description="WD" evidence="12">
    <location>
        <begin position="1130"/>
        <end position="1171"/>
    </location>
</feature>
<dbReference type="Gene3D" id="1.25.10.10">
    <property type="entry name" value="Leucine-rich Repeat Variant"/>
    <property type="match status" value="1"/>
</dbReference>
<dbReference type="InterPro" id="IPR015943">
    <property type="entry name" value="WD40/YVTN_repeat-like_dom_sf"/>
</dbReference>
<evidence type="ECO:0000259" key="16">
    <source>
        <dbReference type="PROSITE" id="PS51401"/>
    </source>
</evidence>
<evidence type="ECO:0000256" key="3">
    <source>
        <dbReference type="ARBA" id="ARBA00022574"/>
    </source>
</evidence>
<keyword evidence="4" id="KW-0808">Transferase</keyword>
<dbReference type="GO" id="GO:0016236">
    <property type="term" value="P:macroautophagy"/>
    <property type="evidence" value="ECO:0007669"/>
    <property type="project" value="InterPro"/>
</dbReference>
<evidence type="ECO:0000259" key="15">
    <source>
        <dbReference type="PROSITE" id="PS51203"/>
    </source>
</evidence>
<dbReference type="GO" id="GO:0006623">
    <property type="term" value="P:protein targeting to vacuole"/>
    <property type="evidence" value="ECO:0007669"/>
    <property type="project" value="TreeGrafter"/>
</dbReference>
<dbReference type="SUPFAM" id="SSF48371">
    <property type="entry name" value="ARM repeat"/>
    <property type="match status" value="1"/>
</dbReference>
<dbReference type="PROSITE" id="PS50077">
    <property type="entry name" value="HEAT_REPEAT"/>
    <property type="match status" value="2"/>
</dbReference>
<dbReference type="EMBL" id="LN890978">
    <property type="protein sequence ID" value="CUS13099.1"/>
    <property type="molecule type" value="Genomic_DNA"/>
</dbReference>
<dbReference type="InterPro" id="IPR011009">
    <property type="entry name" value="Kinase-like_dom_sf"/>
</dbReference>
<dbReference type="Gene3D" id="2.130.10.10">
    <property type="entry name" value="YVTN repeat-like/Quinoprotein amine dehydrogenase"/>
    <property type="match status" value="2"/>
</dbReference>
<dbReference type="CDD" id="cd13980">
    <property type="entry name" value="STKc_Vps15"/>
    <property type="match status" value="1"/>
</dbReference>
<dbReference type="Pfam" id="PF04969">
    <property type="entry name" value="CS"/>
    <property type="match status" value="1"/>
</dbReference>
<feature type="repeat" description="HEAT" evidence="11">
    <location>
        <begin position="440"/>
        <end position="471"/>
    </location>
</feature>
<dbReference type="InterPro" id="IPR008271">
    <property type="entry name" value="Ser/Thr_kinase_AS"/>
</dbReference>
<dbReference type="InterPro" id="IPR007051">
    <property type="entry name" value="CHORD_dom"/>
</dbReference>
<evidence type="ECO:0000313" key="17">
    <source>
        <dbReference type="EMBL" id="CUS13099.1"/>
    </source>
</evidence>
<keyword evidence="7" id="KW-0547">Nucleotide-binding</keyword>
<dbReference type="FunFam" id="1.10.510.10:FF:000497">
    <property type="entry name" value="Phosphoinositide 3-kinase regulatory subunit"/>
    <property type="match status" value="1"/>
</dbReference>
<evidence type="ECO:0000256" key="13">
    <source>
        <dbReference type="SAM" id="MobiDB-lite"/>
    </source>
</evidence>
<dbReference type="PROSITE" id="PS51203">
    <property type="entry name" value="CS"/>
    <property type="match status" value="1"/>
</dbReference>
<dbReference type="PROSITE" id="PS50082">
    <property type="entry name" value="WD_REPEATS_2"/>
    <property type="match status" value="1"/>
</dbReference>
<dbReference type="InterPro" id="IPR036322">
    <property type="entry name" value="WD40_repeat_dom_sf"/>
</dbReference>
<evidence type="ECO:0000256" key="9">
    <source>
        <dbReference type="ARBA" id="ARBA00022833"/>
    </source>
</evidence>
<reference evidence="17" key="1">
    <citation type="submission" date="2015-10" db="EMBL/GenBank/DDBJ databases">
        <authorList>
            <person name="Regsiter A."/>
            <person name="william w."/>
        </authorList>
    </citation>
    <scope>NUCLEOTIDE SEQUENCE</scope>
    <source>
        <strain evidence="17">Montdore</strain>
    </source>
</reference>
<dbReference type="SUPFAM" id="SSF49764">
    <property type="entry name" value="HSP20-like chaperones"/>
    <property type="match status" value="1"/>
</dbReference>
<feature type="domain" description="Protein kinase" evidence="14">
    <location>
        <begin position="26"/>
        <end position="307"/>
    </location>
</feature>
<evidence type="ECO:0000259" key="14">
    <source>
        <dbReference type="PROSITE" id="PS50011"/>
    </source>
</evidence>
<evidence type="ECO:0000256" key="6">
    <source>
        <dbReference type="ARBA" id="ARBA00022737"/>
    </source>
</evidence>
<dbReference type="PROSITE" id="PS51401">
    <property type="entry name" value="CHORD"/>
    <property type="match status" value="1"/>
</dbReference>
<feature type="repeat" description="HEAT" evidence="11">
    <location>
        <begin position="602"/>
        <end position="640"/>
    </location>
</feature>
<dbReference type="GO" id="GO:0046872">
    <property type="term" value="F:metal ion binding"/>
    <property type="evidence" value="ECO:0007669"/>
    <property type="project" value="UniProtKB-KW"/>
</dbReference>
<evidence type="ECO:0000256" key="8">
    <source>
        <dbReference type="ARBA" id="ARBA00022777"/>
    </source>
</evidence>
<dbReference type="SUPFAM" id="SSF56112">
    <property type="entry name" value="Protein kinase-like (PK-like)"/>
    <property type="match status" value="1"/>
</dbReference>
<dbReference type="Proteomes" id="UP001412239">
    <property type="component" value="Unassembled WGS sequence"/>
</dbReference>
<dbReference type="GO" id="GO:0004674">
    <property type="term" value="F:protein serine/threonine kinase activity"/>
    <property type="evidence" value="ECO:0007669"/>
    <property type="project" value="UniProtKB-KW"/>
</dbReference>
<organism evidence="17 18">
    <name type="scientific">Tuber aestivum</name>
    <name type="common">summer truffle</name>
    <dbReference type="NCBI Taxonomy" id="59557"/>
    <lineage>
        <taxon>Eukaryota</taxon>
        <taxon>Fungi</taxon>
        <taxon>Dikarya</taxon>
        <taxon>Ascomycota</taxon>
        <taxon>Pezizomycotina</taxon>
        <taxon>Pezizomycetes</taxon>
        <taxon>Pezizales</taxon>
        <taxon>Tuberaceae</taxon>
        <taxon>Tuber</taxon>
    </lineage>
</organism>
<evidence type="ECO:0000313" key="18">
    <source>
        <dbReference type="Proteomes" id="UP001412239"/>
    </source>
</evidence>
<dbReference type="EC" id="2.7.11.1" evidence="1"/>
<dbReference type="GO" id="GO:0034272">
    <property type="term" value="C:phosphatidylinositol 3-kinase complex, class III, type II"/>
    <property type="evidence" value="ECO:0007669"/>
    <property type="project" value="TreeGrafter"/>
</dbReference>
<dbReference type="Pfam" id="PF04968">
    <property type="entry name" value="CHORD"/>
    <property type="match status" value="1"/>
</dbReference>
<dbReference type="CDD" id="cd06466">
    <property type="entry name" value="p23_CS_SGT1_like"/>
    <property type="match status" value="1"/>
</dbReference>
<evidence type="ECO:0000256" key="10">
    <source>
        <dbReference type="ARBA" id="ARBA00022840"/>
    </source>
</evidence>
<proteinExistence type="predicted"/>
<keyword evidence="2" id="KW-0723">Serine/threonine-protein kinase</keyword>
<dbReference type="InterPro" id="IPR000719">
    <property type="entry name" value="Prot_kinase_dom"/>
</dbReference>
<name>A0A292PZV4_9PEZI</name>
<dbReference type="PROSITE" id="PS50294">
    <property type="entry name" value="WD_REPEATS_REGION"/>
    <property type="match status" value="1"/>
</dbReference>
<keyword evidence="18" id="KW-1185">Reference proteome</keyword>